<dbReference type="RefSeq" id="WP_071949282.1">
    <property type="nucleotide sequence ID" value="NZ_BAAAVX010000087.1"/>
</dbReference>
<dbReference type="EMBL" id="CP080333">
    <property type="protein sequence ID" value="QYL16125.1"/>
    <property type="molecule type" value="Genomic_DNA"/>
</dbReference>
<name>A0ABX8VEB2_9MYCO</name>
<accession>A0ABX8VEB2</accession>
<evidence type="ECO:0000313" key="1">
    <source>
        <dbReference type="EMBL" id="QYL16125.1"/>
    </source>
</evidence>
<protein>
    <submittedName>
        <fullName evidence="1">DUF2795 domain-containing protein</fullName>
    </submittedName>
</protein>
<dbReference type="InterPro" id="IPR021527">
    <property type="entry name" value="DUF2795"/>
</dbReference>
<dbReference type="Pfam" id="PF11387">
    <property type="entry name" value="DUF2795"/>
    <property type="match status" value="1"/>
</dbReference>
<dbReference type="Proteomes" id="UP000825367">
    <property type="component" value="Chromosome"/>
</dbReference>
<sequence length="59" mass="6244">MPNPIGLQKALAGADYPADRQQLVDLAKKNNADQDIIEALGALPEGEISGPDQVQKAVF</sequence>
<keyword evidence="2" id="KW-1185">Reference proteome</keyword>
<reference evidence="1 2" key="1">
    <citation type="submission" date="2021-07" db="EMBL/GenBank/DDBJ databases">
        <title>Whole genome sequencing of non-tuberculosis mycobacteria type-strains.</title>
        <authorList>
            <person name="Igarashi Y."/>
            <person name="Osugi A."/>
            <person name="Mitarai S."/>
        </authorList>
    </citation>
    <scope>NUCLEOTIDE SEQUENCE [LARGE SCALE GENOMIC DNA]</scope>
    <source>
        <strain evidence="1 2">JCM 16370</strain>
    </source>
</reference>
<evidence type="ECO:0000313" key="2">
    <source>
        <dbReference type="Proteomes" id="UP000825367"/>
    </source>
</evidence>
<organism evidence="1 2">
    <name type="scientific">Mycolicibacterium pallens</name>
    <dbReference type="NCBI Taxonomy" id="370524"/>
    <lineage>
        <taxon>Bacteria</taxon>
        <taxon>Bacillati</taxon>
        <taxon>Actinomycetota</taxon>
        <taxon>Actinomycetes</taxon>
        <taxon>Mycobacteriales</taxon>
        <taxon>Mycobacteriaceae</taxon>
        <taxon>Mycolicibacterium</taxon>
    </lineage>
</organism>
<proteinExistence type="predicted"/>
<gene>
    <name evidence="1" type="ORF">K0O64_24310</name>
</gene>